<protein>
    <submittedName>
        <fullName evidence="2">Uncharacterized protein LOC108676678</fullName>
    </submittedName>
</protein>
<reference evidence="2" key="1">
    <citation type="submission" date="2025-08" db="UniProtKB">
        <authorList>
            <consortium name="RefSeq"/>
        </authorList>
    </citation>
    <scope>IDENTIFICATION</scope>
</reference>
<dbReference type="RefSeq" id="XP_018020286.2">
    <property type="nucleotide sequence ID" value="XM_018164797.2"/>
</dbReference>
<keyword evidence="1" id="KW-1185">Reference proteome</keyword>
<evidence type="ECO:0000313" key="1">
    <source>
        <dbReference type="Proteomes" id="UP000694843"/>
    </source>
</evidence>
<proteinExistence type="predicted"/>
<organism evidence="1 2">
    <name type="scientific">Hyalella azteca</name>
    <name type="common">Amphipod</name>
    <dbReference type="NCBI Taxonomy" id="294128"/>
    <lineage>
        <taxon>Eukaryota</taxon>
        <taxon>Metazoa</taxon>
        <taxon>Ecdysozoa</taxon>
        <taxon>Arthropoda</taxon>
        <taxon>Crustacea</taxon>
        <taxon>Multicrustacea</taxon>
        <taxon>Malacostraca</taxon>
        <taxon>Eumalacostraca</taxon>
        <taxon>Peracarida</taxon>
        <taxon>Amphipoda</taxon>
        <taxon>Senticaudata</taxon>
        <taxon>Talitrida</taxon>
        <taxon>Talitroidea</taxon>
        <taxon>Hyalellidae</taxon>
        <taxon>Hyalella</taxon>
    </lineage>
</organism>
<dbReference type="KEGG" id="hazt:108676678"/>
<dbReference type="GeneID" id="108676678"/>
<gene>
    <name evidence="2" type="primary">LOC108676678</name>
</gene>
<dbReference type="Proteomes" id="UP000694843">
    <property type="component" value="Unplaced"/>
</dbReference>
<evidence type="ECO:0000313" key="2">
    <source>
        <dbReference type="RefSeq" id="XP_018020286.2"/>
    </source>
</evidence>
<accession>A0A8B7P5C4</accession>
<dbReference type="AlphaFoldDB" id="A0A8B7P5C4"/>
<name>A0A8B7P5C4_HYAAZ</name>
<sequence>MAKRVLRYCPNLVELRMPDATIRAKLLGDIIRMCPMIEIIETCVLVWGHDIAPTPIYIEGKFVEDSQGISENDNAGSAPSTERSIDDILRSLLYEDRLLLHSLSYEKEIFRLLRQCQERFTSLTVAVIVENRRSPIAIAQKPACDLKYILGGLRAMLPMMKFIQLQAMIRKTKVFFKFT</sequence>